<dbReference type="AlphaFoldDB" id="A0A6L2JEZ1"/>
<sequence length="750" mass="86188">MDLIIPLGQNNTLAEYMILSDANNCPPMLDKDLVSKDLWERVQLLMQGTSLTKQERECKQYDAFDKFTHIKGLPPEWSKFVTDVKLVKDLHTTNFDQLHAYLEQHELHANKVRLLCERNLGLAIPVFSSGDVLITCLNKAMAFLTAVTSSRFPLTNNQLRTSSNPRNQSTIQDGETMQVDRQGLLNATPVKTEDLDTYDSDCDDISNAKVILMATIFNYGSDVISEKAQQIKPTLYDGIFISNKHVAMPVIDDEETLILEEVSRSKMSEKEKDPEAIKQKISNKPIDYVKMNKLYEDFGKRFVSQQELSPEKLSEVQIVFDQMDAVVQQFLVDKQCLEIAKKELLLEIDRLLQQIMSQDILLTIMNYMSLIGEYVNMERKRNESCDKCFNLDAELLKSQNTYNDILKRYSQLEKHCIFLESLIQLNQEIFQKDESFDNQNDLKIPKYFQNNDLKAQLQDKDTIICKLKEIIKSIREKSKEENVNYDYCEIQTKNMEMENSVAKLLLENKRLCKEINHVKQVFKEQFNSIKKTRVCTKEQSDSLIDKLNLKSAENKDLKAQIQEKSQLNANSELIYATCKKSMFNGVHDMRLFDFVKNVNSRAKSATKHNKQNIWKPTGHVFTEVGFKWKPTGKTFTIVGNSCPLTRITSDNVVPPKKTTSHLAKTQKPELKVYSRKPKNVKTVGSSKKAKIVESKNANHSEPNHTWGFNATDIPSSFSLIMTGYPDCSLVSGLRMFETYDREPLSAHELC</sequence>
<gene>
    <name evidence="1" type="ORF">Tci_007200</name>
</gene>
<protein>
    <recommendedName>
        <fullName evidence="2">Integrase, catalytic region, zinc finger, CCHC-type, peptidase aspartic, catalytic</fullName>
    </recommendedName>
</protein>
<organism evidence="1">
    <name type="scientific">Tanacetum cinerariifolium</name>
    <name type="common">Dalmatian daisy</name>
    <name type="synonym">Chrysanthemum cinerariifolium</name>
    <dbReference type="NCBI Taxonomy" id="118510"/>
    <lineage>
        <taxon>Eukaryota</taxon>
        <taxon>Viridiplantae</taxon>
        <taxon>Streptophyta</taxon>
        <taxon>Embryophyta</taxon>
        <taxon>Tracheophyta</taxon>
        <taxon>Spermatophyta</taxon>
        <taxon>Magnoliopsida</taxon>
        <taxon>eudicotyledons</taxon>
        <taxon>Gunneridae</taxon>
        <taxon>Pentapetalae</taxon>
        <taxon>asterids</taxon>
        <taxon>campanulids</taxon>
        <taxon>Asterales</taxon>
        <taxon>Asteraceae</taxon>
        <taxon>Asteroideae</taxon>
        <taxon>Anthemideae</taxon>
        <taxon>Anthemidinae</taxon>
        <taxon>Tanacetum</taxon>
    </lineage>
</organism>
<dbReference type="EMBL" id="BKCJ010000666">
    <property type="protein sequence ID" value="GEU35222.1"/>
    <property type="molecule type" value="Genomic_DNA"/>
</dbReference>
<evidence type="ECO:0000313" key="1">
    <source>
        <dbReference type="EMBL" id="GEU35222.1"/>
    </source>
</evidence>
<name>A0A6L2JEZ1_TANCI</name>
<evidence type="ECO:0008006" key="2">
    <source>
        <dbReference type="Google" id="ProtNLM"/>
    </source>
</evidence>
<proteinExistence type="predicted"/>
<accession>A0A6L2JEZ1</accession>
<reference evidence="1" key="1">
    <citation type="journal article" date="2019" name="Sci. Rep.">
        <title>Draft genome of Tanacetum cinerariifolium, the natural source of mosquito coil.</title>
        <authorList>
            <person name="Yamashiro T."/>
            <person name="Shiraishi A."/>
            <person name="Satake H."/>
            <person name="Nakayama K."/>
        </authorList>
    </citation>
    <scope>NUCLEOTIDE SEQUENCE</scope>
</reference>
<comment type="caution">
    <text evidence="1">The sequence shown here is derived from an EMBL/GenBank/DDBJ whole genome shotgun (WGS) entry which is preliminary data.</text>
</comment>